<accession>A0A6A3ZF87</accession>
<reference evidence="2 3" key="1">
    <citation type="submission" date="2018-08" db="EMBL/GenBank/DDBJ databases">
        <title>Genomic investigation of the strawberry pathogen Phytophthora fragariae indicates pathogenicity is determined by transcriptional variation in three key races.</title>
        <authorList>
            <person name="Adams T.M."/>
            <person name="Armitage A.D."/>
            <person name="Sobczyk M.K."/>
            <person name="Bates H.J."/>
            <person name="Dunwell J.M."/>
            <person name="Nellist C.F."/>
            <person name="Harrison R.J."/>
        </authorList>
    </citation>
    <scope>NUCLEOTIDE SEQUENCE [LARGE SCALE GENOMIC DNA]</scope>
    <source>
        <strain evidence="2 3">BC-1</strain>
    </source>
</reference>
<comment type="caution">
    <text evidence="2">The sequence shown here is derived from an EMBL/GenBank/DDBJ whole genome shotgun (WGS) entry which is preliminary data.</text>
</comment>
<evidence type="ECO:0000313" key="3">
    <source>
        <dbReference type="Proteomes" id="UP000440367"/>
    </source>
</evidence>
<dbReference type="EMBL" id="QXGD01000550">
    <property type="protein sequence ID" value="KAE9234443.1"/>
    <property type="molecule type" value="Genomic_DNA"/>
</dbReference>
<feature type="region of interest" description="Disordered" evidence="1">
    <location>
        <begin position="35"/>
        <end position="58"/>
    </location>
</feature>
<organism evidence="2 3">
    <name type="scientific">Phytophthora fragariae</name>
    <dbReference type="NCBI Taxonomy" id="53985"/>
    <lineage>
        <taxon>Eukaryota</taxon>
        <taxon>Sar</taxon>
        <taxon>Stramenopiles</taxon>
        <taxon>Oomycota</taxon>
        <taxon>Peronosporomycetes</taxon>
        <taxon>Peronosporales</taxon>
        <taxon>Peronosporaceae</taxon>
        <taxon>Phytophthora</taxon>
    </lineage>
</organism>
<feature type="compositionally biased region" description="Gly residues" evidence="1">
    <location>
        <begin position="43"/>
        <end position="55"/>
    </location>
</feature>
<gene>
    <name evidence="2" type="ORF">PF002_g11803</name>
</gene>
<evidence type="ECO:0000256" key="1">
    <source>
        <dbReference type="SAM" id="MobiDB-lite"/>
    </source>
</evidence>
<dbReference type="AlphaFoldDB" id="A0A6A3ZF87"/>
<proteinExistence type="predicted"/>
<sequence>MGNDLLQMPTPSGTSSGLMDFSSALSPTSFGGMDLLDWDDGTAGQGTPGASGTSGGDSADLMTFVETFISSRPSPSFAGVFGSVGKL</sequence>
<protein>
    <submittedName>
        <fullName evidence="2">Uncharacterized protein</fullName>
    </submittedName>
</protein>
<dbReference type="Proteomes" id="UP000440367">
    <property type="component" value="Unassembled WGS sequence"/>
</dbReference>
<evidence type="ECO:0000313" key="2">
    <source>
        <dbReference type="EMBL" id="KAE9234443.1"/>
    </source>
</evidence>
<name>A0A6A3ZF87_9STRA</name>
<feature type="compositionally biased region" description="Polar residues" evidence="1">
    <location>
        <begin position="9"/>
        <end position="21"/>
    </location>
</feature>
<feature type="region of interest" description="Disordered" evidence="1">
    <location>
        <begin position="1"/>
        <end position="21"/>
    </location>
</feature>